<comment type="subcellular location">
    <subcellularLocation>
        <location evidence="3">Cytoplasm</location>
    </subcellularLocation>
</comment>
<dbReference type="GO" id="GO:0051500">
    <property type="term" value="F:D-tyrosyl-tRNA(Tyr) deacylase activity"/>
    <property type="evidence" value="ECO:0007669"/>
    <property type="project" value="TreeGrafter"/>
</dbReference>
<dbReference type="Proteomes" id="UP000199527">
    <property type="component" value="Unassembled WGS sequence"/>
</dbReference>
<evidence type="ECO:0000256" key="2">
    <source>
        <dbReference type="ARBA" id="ARBA00022801"/>
    </source>
</evidence>
<evidence type="ECO:0000256" key="3">
    <source>
        <dbReference type="HAMAP-Rule" id="MF_00518"/>
    </source>
</evidence>
<keyword evidence="2 3" id="KW-0378">Hydrolase</keyword>
<comment type="catalytic activity">
    <reaction evidence="3">
        <text>a D-aminoacyl-tRNA + H2O = a tRNA + a D-alpha-amino acid + H(+)</text>
        <dbReference type="Rhea" id="RHEA:13953"/>
        <dbReference type="Rhea" id="RHEA-COMP:10123"/>
        <dbReference type="Rhea" id="RHEA-COMP:10124"/>
        <dbReference type="ChEBI" id="CHEBI:15377"/>
        <dbReference type="ChEBI" id="CHEBI:15378"/>
        <dbReference type="ChEBI" id="CHEBI:59871"/>
        <dbReference type="ChEBI" id="CHEBI:78442"/>
        <dbReference type="ChEBI" id="CHEBI:79333"/>
        <dbReference type="EC" id="3.1.1.96"/>
    </reaction>
</comment>
<comment type="subunit">
    <text evidence="3">Homodimer.</text>
</comment>
<dbReference type="SUPFAM" id="SSF69500">
    <property type="entry name" value="DTD-like"/>
    <property type="match status" value="1"/>
</dbReference>
<dbReference type="EC" id="3.1.1.96" evidence="3"/>
<organism evidence="4 5">
    <name type="scientific">Ferrimonas sediminum</name>
    <dbReference type="NCBI Taxonomy" id="718193"/>
    <lineage>
        <taxon>Bacteria</taxon>
        <taxon>Pseudomonadati</taxon>
        <taxon>Pseudomonadota</taxon>
        <taxon>Gammaproteobacteria</taxon>
        <taxon>Alteromonadales</taxon>
        <taxon>Ferrimonadaceae</taxon>
        <taxon>Ferrimonas</taxon>
    </lineage>
</organism>
<evidence type="ECO:0000313" key="5">
    <source>
        <dbReference type="Proteomes" id="UP000199527"/>
    </source>
</evidence>
<dbReference type="HAMAP" id="MF_00518">
    <property type="entry name" value="Deacylase_Dtd"/>
    <property type="match status" value="1"/>
</dbReference>
<evidence type="ECO:0000313" key="4">
    <source>
        <dbReference type="EMBL" id="SDJ90712.1"/>
    </source>
</evidence>
<dbReference type="AlphaFoldDB" id="A0A1G8XJB0"/>
<dbReference type="GO" id="GO:0106026">
    <property type="term" value="F:Gly-tRNA(Ala) deacylase activity"/>
    <property type="evidence" value="ECO:0007669"/>
    <property type="project" value="UniProtKB-UniRule"/>
</dbReference>
<dbReference type="OrthoDB" id="9801395at2"/>
<name>A0A1G8XJB0_9GAMM</name>
<dbReference type="EMBL" id="FNEM01000015">
    <property type="protein sequence ID" value="SDJ90712.1"/>
    <property type="molecule type" value="Genomic_DNA"/>
</dbReference>
<feature type="short sequence motif" description="Gly-cisPro motif, important for rejection of L-amino acids" evidence="3">
    <location>
        <begin position="137"/>
        <end position="138"/>
    </location>
</feature>
<dbReference type="GO" id="GO:0000049">
    <property type="term" value="F:tRNA binding"/>
    <property type="evidence" value="ECO:0007669"/>
    <property type="project" value="UniProtKB-UniRule"/>
</dbReference>
<dbReference type="Gene3D" id="3.50.80.10">
    <property type="entry name" value="D-tyrosyl-tRNA(Tyr) deacylase"/>
    <property type="match status" value="1"/>
</dbReference>
<proteinExistence type="inferred from homology"/>
<dbReference type="NCBIfam" id="TIGR00256">
    <property type="entry name" value="D-aminoacyl-tRNA deacylase"/>
    <property type="match status" value="1"/>
</dbReference>
<keyword evidence="3" id="KW-0963">Cytoplasm</keyword>
<dbReference type="PANTHER" id="PTHR10472">
    <property type="entry name" value="D-TYROSYL-TRNA TYR DEACYLASE"/>
    <property type="match status" value="1"/>
</dbReference>
<dbReference type="InterPro" id="IPR003732">
    <property type="entry name" value="Daa-tRNA_deacyls_DTD"/>
</dbReference>
<dbReference type="GO" id="GO:0005737">
    <property type="term" value="C:cytoplasm"/>
    <property type="evidence" value="ECO:0007669"/>
    <property type="project" value="UniProtKB-SubCell"/>
</dbReference>
<dbReference type="Pfam" id="PF02580">
    <property type="entry name" value="Tyr_Deacylase"/>
    <property type="match status" value="1"/>
</dbReference>
<dbReference type="FunFam" id="3.50.80.10:FF:000001">
    <property type="entry name" value="D-aminoacyl-tRNA deacylase"/>
    <property type="match status" value="1"/>
</dbReference>
<dbReference type="GO" id="GO:0019478">
    <property type="term" value="P:D-amino acid catabolic process"/>
    <property type="evidence" value="ECO:0007669"/>
    <property type="project" value="UniProtKB-UniRule"/>
</dbReference>
<keyword evidence="5" id="KW-1185">Reference proteome</keyword>
<comment type="catalytic activity">
    <reaction evidence="3">
        <text>glycyl-tRNA(Ala) + H2O = tRNA(Ala) + glycine + H(+)</text>
        <dbReference type="Rhea" id="RHEA:53744"/>
        <dbReference type="Rhea" id="RHEA-COMP:9657"/>
        <dbReference type="Rhea" id="RHEA-COMP:13640"/>
        <dbReference type="ChEBI" id="CHEBI:15377"/>
        <dbReference type="ChEBI" id="CHEBI:15378"/>
        <dbReference type="ChEBI" id="CHEBI:57305"/>
        <dbReference type="ChEBI" id="CHEBI:78442"/>
        <dbReference type="ChEBI" id="CHEBI:78522"/>
    </reaction>
</comment>
<protein>
    <recommendedName>
        <fullName evidence="3">D-aminoacyl-tRNA deacylase</fullName>
        <shortName evidence="3">DTD</shortName>
        <ecNumber evidence="3">3.1.1.96</ecNumber>
    </recommendedName>
    <alternativeName>
        <fullName evidence="3">Gly-tRNA(Ala) deacylase</fullName>
        <ecNumber evidence="3">3.1.1.-</ecNumber>
    </alternativeName>
</protein>
<dbReference type="PANTHER" id="PTHR10472:SF5">
    <property type="entry name" value="D-AMINOACYL-TRNA DEACYLASE 1"/>
    <property type="match status" value="1"/>
</dbReference>
<evidence type="ECO:0000256" key="1">
    <source>
        <dbReference type="ARBA" id="ARBA00009673"/>
    </source>
</evidence>
<accession>A0A1G8XJB0</accession>
<comment type="function">
    <text evidence="3">An aminoacyl-tRNA editing enzyme that deacylates mischarged D-aminoacyl-tRNAs. Also deacylates mischarged glycyl-tRNA(Ala), protecting cells against glycine mischarging by AlaRS. Acts via tRNA-based rather than protein-based catalysis; rejects L-amino acids rather than detecting D-amino acids in the active site. By recycling D-aminoacyl-tRNA to D-amino acids and free tRNA molecules, this enzyme counteracts the toxicity associated with the formation of D-aminoacyl-tRNA entities in vivo and helps enforce protein L-homochirality.</text>
</comment>
<sequence>MIALVQRVSTAKVEVAGRITGEIDRGLLVLLGVEQGDDTEKLRKLADKVMKYRIFADGEGKMNLNVRQAGGKLLVVSQFTLAADTGRGLRPSFSGAGKPDQAEAQYREFVTYCRNSGMGVETGEFAADMQVSLTNDGPVTFHLQV</sequence>
<comment type="domain">
    <text evidence="3">A Gly-cisPro motif from one monomer fits into the active site of the other monomer to allow specific chiral rejection of L-amino acids.</text>
</comment>
<comment type="similarity">
    <text evidence="1 3">Belongs to the DTD family.</text>
</comment>
<dbReference type="RefSeq" id="WP_090366999.1">
    <property type="nucleotide sequence ID" value="NZ_FNEM01000015.1"/>
</dbReference>
<gene>
    <name evidence="3" type="primary">dtd</name>
    <name evidence="4" type="ORF">SAMN04488540_11557</name>
</gene>
<dbReference type="InterPro" id="IPR023509">
    <property type="entry name" value="DTD-like_sf"/>
</dbReference>
<keyword evidence="3" id="KW-0694">RNA-binding</keyword>
<dbReference type="CDD" id="cd00563">
    <property type="entry name" value="Dtyr_deacylase"/>
    <property type="match status" value="1"/>
</dbReference>
<dbReference type="EC" id="3.1.1.-" evidence="3"/>
<keyword evidence="3" id="KW-0820">tRNA-binding</keyword>
<reference evidence="5" key="1">
    <citation type="submission" date="2016-10" db="EMBL/GenBank/DDBJ databases">
        <authorList>
            <person name="Varghese N."/>
            <person name="Submissions S."/>
        </authorList>
    </citation>
    <scope>NUCLEOTIDE SEQUENCE [LARGE SCALE GENOMIC DNA]</scope>
    <source>
        <strain evidence="5">DSM 23317</strain>
    </source>
</reference>
<dbReference type="GO" id="GO:0043908">
    <property type="term" value="F:Ser(Gly)-tRNA(Ala) hydrolase activity"/>
    <property type="evidence" value="ECO:0007669"/>
    <property type="project" value="UniProtKB-UniRule"/>
</dbReference>